<organism evidence="2 3">
    <name type="scientific">Elysia crispata</name>
    <name type="common">lettuce slug</name>
    <dbReference type="NCBI Taxonomy" id="231223"/>
    <lineage>
        <taxon>Eukaryota</taxon>
        <taxon>Metazoa</taxon>
        <taxon>Spiralia</taxon>
        <taxon>Lophotrochozoa</taxon>
        <taxon>Mollusca</taxon>
        <taxon>Gastropoda</taxon>
        <taxon>Heterobranchia</taxon>
        <taxon>Euthyneura</taxon>
        <taxon>Panpulmonata</taxon>
        <taxon>Sacoglossa</taxon>
        <taxon>Placobranchoidea</taxon>
        <taxon>Plakobranchidae</taxon>
        <taxon>Elysia</taxon>
    </lineage>
</organism>
<keyword evidence="3" id="KW-1185">Reference proteome</keyword>
<evidence type="ECO:0000313" key="2">
    <source>
        <dbReference type="EMBL" id="KAK3761646.1"/>
    </source>
</evidence>
<name>A0AAE0Z3L6_9GAST</name>
<protein>
    <submittedName>
        <fullName evidence="2">Uncharacterized protein</fullName>
    </submittedName>
</protein>
<dbReference type="AlphaFoldDB" id="A0AAE0Z3L6"/>
<feature type="region of interest" description="Disordered" evidence="1">
    <location>
        <begin position="102"/>
        <end position="154"/>
    </location>
</feature>
<feature type="compositionally biased region" description="Polar residues" evidence="1">
    <location>
        <begin position="102"/>
        <end position="120"/>
    </location>
</feature>
<proteinExistence type="predicted"/>
<dbReference type="Proteomes" id="UP001283361">
    <property type="component" value="Unassembled WGS sequence"/>
</dbReference>
<accession>A0AAE0Z3L6</accession>
<comment type="caution">
    <text evidence="2">The sequence shown here is derived from an EMBL/GenBank/DDBJ whole genome shotgun (WGS) entry which is preliminary data.</text>
</comment>
<gene>
    <name evidence="2" type="ORF">RRG08_048040</name>
</gene>
<evidence type="ECO:0000313" key="3">
    <source>
        <dbReference type="Proteomes" id="UP001283361"/>
    </source>
</evidence>
<sequence>MFTLLRRDSVPIDNCSIIDSPSTAPGSPRAGFFYPLGIQNVHNVAINGSFNRFSIVSCRGSGREAKLALWCLQRKLSHNDLRPGPPLVVMVAKGMGVTVGNNSDRCGLSPQNRGQMSGQEGQPLELGRISAETSRKEKSDTGASLHSPLKKTSSVQNVQKGFSNLLEDLKCSVTL</sequence>
<evidence type="ECO:0000256" key="1">
    <source>
        <dbReference type="SAM" id="MobiDB-lite"/>
    </source>
</evidence>
<dbReference type="EMBL" id="JAWDGP010004860">
    <property type="protein sequence ID" value="KAK3761646.1"/>
    <property type="molecule type" value="Genomic_DNA"/>
</dbReference>
<reference evidence="2" key="1">
    <citation type="journal article" date="2023" name="G3 (Bethesda)">
        <title>A reference genome for the long-term kleptoplast-retaining sea slug Elysia crispata morphotype clarki.</title>
        <authorList>
            <person name="Eastman K.E."/>
            <person name="Pendleton A.L."/>
            <person name="Shaikh M.A."/>
            <person name="Suttiyut T."/>
            <person name="Ogas R."/>
            <person name="Tomko P."/>
            <person name="Gavelis G."/>
            <person name="Widhalm J.R."/>
            <person name="Wisecaver J.H."/>
        </authorList>
    </citation>
    <scope>NUCLEOTIDE SEQUENCE</scope>
    <source>
        <strain evidence="2">ECLA1</strain>
    </source>
</reference>